<proteinExistence type="inferred from homology"/>
<keyword evidence="3" id="KW-0547">Nucleotide-binding</keyword>
<protein>
    <recommendedName>
        <fullName evidence="5">Deoxynucleoside kinase domain-containing protein</fullName>
    </recommendedName>
</protein>
<dbReference type="PANTHER" id="PTHR10513:SF24">
    <property type="entry name" value="THYMIDINE KINASE 2, MITOCHONDRIAL"/>
    <property type="match status" value="1"/>
</dbReference>
<dbReference type="VEuPathDB" id="VectorBase:LDEU013853"/>
<sequence>MSAKITFRALLFQLGVMAANNGQKRKMFRVAVEGNIGCGKTSFLNNFSETCKEKVKIFSEPVNKWRNVGGYNLLDLMYEDPKKWSFAFQQYVQLTMFQIHNEMSEYDDGKAVLKMMERSLLSARYCFVENLWQSGLLTRVEYDIIDEWYHKLMKSESTKLDCIIYLRTDPEVCLKRIKQRNREEEQHIDL</sequence>
<dbReference type="GO" id="GO:0005524">
    <property type="term" value="F:ATP binding"/>
    <property type="evidence" value="ECO:0007669"/>
    <property type="project" value="UniProtKB-KW"/>
</dbReference>
<keyword evidence="4" id="KW-0732">Signal</keyword>
<reference evidence="6 7" key="1">
    <citation type="journal article" date="2018" name="Gigascience">
        <title>Genomes of trombidid mites reveal novel predicted allergens and laterally-transferred genes associated with secondary metabolism.</title>
        <authorList>
            <person name="Dong X."/>
            <person name="Chaisiri K."/>
            <person name="Xia D."/>
            <person name="Armstrong S.D."/>
            <person name="Fang Y."/>
            <person name="Donnelly M.J."/>
            <person name="Kadowaki T."/>
            <person name="McGarry J.W."/>
            <person name="Darby A.C."/>
            <person name="Makepeace B.L."/>
        </authorList>
    </citation>
    <scope>NUCLEOTIDE SEQUENCE [LARGE SCALE GENOMIC DNA]</scope>
    <source>
        <strain evidence="6">UoL-UT</strain>
    </source>
</reference>
<keyword evidence="3" id="KW-0067">ATP-binding</keyword>
<dbReference type="AlphaFoldDB" id="A0A443RSD5"/>
<dbReference type="OrthoDB" id="567086at2759"/>
<evidence type="ECO:0000256" key="4">
    <source>
        <dbReference type="SAM" id="SignalP"/>
    </source>
</evidence>
<evidence type="ECO:0000313" key="6">
    <source>
        <dbReference type="EMBL" id="RWS18187.1"/>
    </source>
</evidence>
<dbReference type="GO" id="GO:0019136">
    <property type="term" value="F:deoxynucleoside kinase activity"/>
    <property type="evidence" value="ECO:0007669"/>
    <property type="project" value="InterPro"/>
</dbReference>
<dbReference type="SUPFAM" id="SSF52540">
    <property type="entry name" value="P-loop containing nucleoside triphosphate hydrolases"/>
    <property type="match status" value="1"/>
</dbReference>
<keyword evidence="7" id="KW-1185">Reference proteome</keyword>
<feature type="domain" description="Deoxynucleoside kinase" evidence="5">
    <location>
        <begin position="31"/>
        <end position="190"/>
    </location>
</feature>
<organism evidence="6 7">
    <name type="scientific">Leptotrombidium deliense</name>
    <dbReference type="NCBI Taxonomy" id="299467"/>
    <lineage>
        <taxon>Eukaryota</taxon>
        <taxon>Metazoa</taxon>
        <taxon>Ecdysozoa</taxon>
        <taxon>Arthropoda</taxon>
        <taxon>Chelicerata</taxon>
        <taxon>Arachnida</taxon>
        <taxon>Acari</taxon>
        <taxon>Acariformes</taxon>
        <taxon>Trombidiformes</taxon>
        <taxon>Prostigmata</taxon>
        <taxon>Anystina</taxon>
        <taxon>Parasitengona</taxon>
        <taxon>Trombiculoidea</taxon>
        <taxon>Trombiculidae</taxon>
        <taxon>Leptotrombidium</taxon>
    </lineage>
</organism>
<comment type="similarity">
    <text evidence="1">Belongs to the DCK/DGK family.</text>
</comment>
<dbReference type="PANTHER" id="PTHR10513">
    <property type="entry name" value="DEOXYNUCLEOSIDE KINASE"/>
    <property type="match status" value="1"/>
</dbReference>
<evidence type="ECO:0000256" key="3">
    <source>
        <dbReference type="PIRSR" id="PIRSR000705-3"/>
    </source>
</evidence>
<dbReference type="InterPro" id="IPR050566">
    <property type="entry name" value="Deoxyribonucleoside_kinase"/>
</dbReference>
<dbReference type="InterPro" id="IPR002624">
    <property type="entry name" value="DCK/DGK"/>
</dbReference>
<gene>
    <name evidence="6" type="ORF">B4U80_04345</name>
</gene>
<dbReference type="EMBL" id="NCKV01044326">
    <property type="protein sequence ID" value="RWS18187.1"/>
    <property type="molecule type" value="Genomic_DNA"/>
</dbReference>
<feature type="binding site" evidence="3">
    <location>
        <begin position="34"/>
        <end position="42"/>
    </location>
    <ligand>
        <name>ATP</name>
        <dbReference type="ChEBI" id="CHEBI:30616"/>
    </ligand>
</feature>
<evidence type="ECO:0000256" key="2">
    <source>
        <dbReference type="PIRSR" id="PIRSR000705-1"/>
    </source>
</evidence>
<feature type="non-terminal residue" evidence="6">
    <location>
        <position position="190"/>
    </location>
</feature>
<feature type="chain" id="PRO_5019344088" description="Deoxynucleoside kinase domain-containing protein" evidence="4">
    <location>
        <begin position="19"/>
        <end position="190"/>
    </location>
</feature>
<evidence type="ECO:0000313" key="7">
    <source>
        <dbReference type="Proteomes" id="UP000288716"/>
    </source>
</evidence>
<comment type="caution">
    <text evidence="6">The sequence shown here is derived from an EMBL/GenBank/DDBJ whole genome shotgun (WGS) entry which is preliminary data.</text>
</comment>
<dbReference type="Proteomes" id="UP000288716">
    <property type="component" value="Unassembled WGS sequence"/>
</dbReference>
<dbReference type="CDD" id="cd01673">
    <property type="entry name" value="dNK"/>
    <property type="match status" value="1"/>
</dbReference>
<dbReference type="Gene3D" id="3.40.50.300">
    <property type="entry name" value="P-loop containing nucleotide triphosphate hydrolases"/>
    <property type="match status" value="1"/>
</dbReference>
<dbReference type="PIRSF" id="PIRSF000705">
    <property type="entry name" value="DNK"/>
    <property type="match status" value="1"/>
</dbReference>
<evidence type="ECO:0000256" key="1">
    <source>
        <dbReference type="ARBA" id="ARBA00007420"/>
    </source>
</evidence>
<feature type="active site" description="Proton acceptor" evidence="2">
    <location>
        <position position="117"/>
    </location>
</feature>
<dbReference type="Pfam" id="PF01712">
    <property type="entry name" value="dNK"/>
    <property type="match status" value="1"/>
</dbReference>
<feature type="binding site" evidence="3">
    <location>
        <begin position="176"/>
        <end position="180"/>
    </location>
    <ligand>
        <name>ATP</name>
        <dbReference type="ChEBI" id="CHEBI:30616"/>
    </ligand>
</feature>
<dbReference type="InterPro" id="IPR027417">
    <property type="entry name" value="P-loop_NTPase"/>
</dbReference>
<dbReference type="GO" id="GO:0005739">
    <property type="term" value="C:mitochondrion"/>
    <property type="evidence" value="ECO:0007669"/>
    <property type="project" value="TreeGrafter"/>
</dbReference>
<dbReference type="STRING" id="299467.A0A443RSD5"/>
<accession>A0A443RSD5</accession>
<evidence type="ECO:0000259" key="5">
    <source>
        <dbReference type="Pfam" id="PF01712"/>
    </source>
</evidence>
<dbReference type="InterPro" id="IPR031314">
    <property type="entry name" value="DNK_dom"/>
</dbReference>
<feature type="signal peptide" evidence="4">
    <location>
        <begin position="1"/>
        <end position="18"/>
    </location>
</feature>
<name>A0A443RSD5_9ACAR</name>